<gene>
    <name evidence="3" type="ORF">CWE14_02835</name>
</gene>
<evidence type="ECO:0008006" key="5">
    <source>
        <dbReference type="Google" id="ProtNLM"/>
    </source>
</evidence>
<evidence type="ECO:0000313" key="4">
    <source>
        <dbReference type="Proteomes" id="UP000287823"/>
    </source>
</evidence>
<comment type="caution">
    <text evidence="3">The sequence shown here is derived from an EMBL/GenBank/DDBJ whole genome shotgun (WGS) entry which is preliminary data.</text>
</comment>
<feature type="domain" description="Cell-division protein ZapC N-terminal" evidence="2">
    <location>
        <begin position="5"/>
        <end position="86"/>
    </location>
</feature>
<name>A0A432WMN1_9GAMM</name>
<keyword evidence="4" id="KW-1185">Reference proteome</keyword>
<sequence length="181" mass="21528">MSYLNWLWIFDDERQCLQLSTDDVLLDVSYRRRQLQQYLPEQEAFSIDDVEHFNRFQDYLEQYSSLSVSQQFQACLHATAALHFLKPSLPQSWHFQFADHEPWPEDHLSCALDSGLDCCDMLLLDQDERSSLCLLLDQSMRLSPTKTLNRYECIRVLNDRLQFSRMHPLERPFTRNWSSSA</sequence>
<reference evidence="3 4" key="1">
    <citation type="journal article" date="2011" name="Front. Microbiol.">
        <title>Genomic signatures of strain selection and enhancement in Bacillus atrophaeus var. globigii, a historical biowarfare simulant.</title>
        <authorList>
            <person name="Gibbons H.S."/>
            <person name="Broomall S.M."/>
            <person name="McNew L.A."/>
            <person name="Daligault H."/>
            <person name="Chapman C."/>
            <person name="Bruce D."/>
            <person name="Karavis M."/>
            <person name="Krepps M."/>
            <person name="McGregor P.A."/>
            <person name="Hong C."/>
            <person name="Park K.H."/>
            <person name="Akmal A."/>
            <person name="Feldman A."/>
            <person name="Lin J.S."/>
            <person name="Chang W.E."/>
            <person name="Higgs B.W."/>
            <person name="Demirev P."/>
            <person name="Lindquist J."/>
            <person name="Liem A."/>
            <person name="Fochler E."/>
            <person name="Read T.D."/>
            <person name="Tapia R."/>
            <person name="Johnson S."/>
            <person name="Bishop-Lilly K.A."/>
            <person name="Detter C."/>
            <person name="Han C."/>
            <person name="Sozhamannan S."/>
            <person name="Rosenzweig C.N."/>
            <person name="Skowronski E.W."/>
        </authorList>
    </citation>
    <scope>NUCLEOTIDE SEQUENCE [LARGE SCALE GENOMIC DNA]</scope>
    <source>
        <strain evidence="3 4">Y4G10-17</strain>
    </source>
</reference>
<evidence type="ECO:0000259" key="1">
    <source>
        <dbReference type="Pfam" id="PF07126"/>
    </source>
</evidence>
<dbReference type="InterPro" id="IPR048372">
    <property type="entry name" value="ZapC_C"/>
</dbReference>
<accession>A0A432WMN1</accession>
<evidence type="ECO:0000259" key="2">
    <source>
        <dbReference type="Pfam" id="PF21083"/>
    </source>
</evidence>
<evidence type="ECO:0000313" key="3">
    <source>
        <dbReference type="EMBL" id="RUO34947.1"/>
    </source>
</evidence>
<feature type="domain" description="Cell-division protein ZapC C-terminal" evidence="1">
    <location>
        <begin position="87"/>
        <end position="162"/>
    </location>
</feature>
<dbReference type="InterPro" id="IPR048373">
    <property type="entry name" value="ZapC_N"/>
</dbReference>
<dbReference type="RefSeq" id="WP_126797981.1">
    <property type="nucleotide sequence ID" value="NZ_PIPO01000001.1"/>
</dbReference>
<dbReference type="Proteomes" id="UP000287823">
    <property type="component" value="Unassembled WGS sequence"/>
</dbReference>
<dbReference type="Pfam" id="PF07126">
    <property type="entry name" value="ZapC_C"/>
    <property type="match status" value="1"/>
</dbReference>
<dbReference type="Pfam" id="PF21083">
    <property type="entry name" value="ZapC_N"/>
    <property type="match status" value="1"/>
</dbReference>
<organism evidence="3 4">
    <name type="scientific">Aliidiomarina soli</name>
    <dbReference type="NCBI Taxonomy" id="1928574"/>
    <lineage>
        <taxon>Bacteria</taxon>
        <taxon>Pseudomonadati</taxon>
        <taxon>Pseudomonadota</taxon>
        <taxon>Gammaproteobacteria</taxon>
        <taxon>Alteromonadales</taxon>
        <taxon>Idiomarinaceae</taxon>
        <taxon>Aliidiomarina</taxon>
    </lineage>
</organism>
<protein>
    <recommendedName>
        <fullName evidence="5">Cell division protein ZapC</fullName>
    </recommendedName>
</protein>
<proteinExistence type="predicted"/>
<dbReference type="EMBL" id="PIPO01000001">
    <property type="protein sequence ID" value="RUO34947.1"/>
    <property type="molecule type" value="Genomic_DNA"/>
</dbReference>
<dbReference type="AlphaFoldDB" id="A0A432WMN1"/>